<dbReference type="GO" id="GO:0051959">
    <property type="term" value="F:dynein light intermediate chain binding"/>
    <property type="evidence" value="ECO:0007669"/>
    <property type="project" value="InterPro"/>
</dbReference>
<gene>
    <name evidence="3" type="ORF">SMN809_LOCUS84681</name>
</gene>
<dbReference type="AlphaFoldDB" id="A0A8S3K4M5"/>
<evidence type="ECO:0000256" key="1">
    <source>
        <dbReference type="ARBA" id="ARBA00008887"/>
    </source>
</evidence>
<accession>A0A8S3K4M5</accession>
<dbReference type="EMBL" id="CAJOBI010361048">
    <property type="protein sequence ID" value="CAF5226198.1"/>
    <property type="molecule type" value="Genomic_DNA"/>
</dbReference>
<dbReference type="InterPro" id="IPR024317">
    <property type="entry name" value="Dynein_heavy_chain_D4_dom"/>
</dbReference>
<dbReference type="Gene3D" id="3.40.50.300">
    <property type="entry name" value="P-loop containing nucleotide triphosphate hydrolases"/>
    <property type="match status" value="1"/>
</dbReference>
<name>A0A8S3K4M5_9BILA</name>
<comment type="similarity">
    <text evidence="1">Belongs to the dynein heavy chain family.</text>
</comment>
<sequence length="84" mass="9723">LNDAQIVDESFLEYVNNILSNGIVPALFTEEERDGIINEIRAEATEYVKKSINENIWHYFIEKCTLNLHVILCMNPSGNLLRNR</sequence>
<protein>
    <recommendedName>
        <fullName evidence="2">Dynein heavy chain AAA module D4 domain-containing protein</fullName>
    </recommendedName>
</protein>
<feature type="domain" description="Dynein heavy chain AAA module D4" evidence="2">
    <location>
        <begin position="1"/>
        <end position="84"/>
    </location>
</feature>
<dbReference type="PANTHER" id="PTHR46961:SF12">
    <property type="entry name" value="DYNEIN AXONEMAL HEAVY CHAIN 10"/>
    <property type="match status" value="1"/>
</dbReference>
<dbReference type="GO" id="GO:0007018">
    <property type="term" value="P:microtubule-based movement"/>
    <property type="evidence" value="ECO:0007669"/>
    <property type="project" value="InterPro"/>
</dbReference>
<dbReference type="Pfam" id="PF12780">
    <property type="entry name" value="AAA_8"/>
    <property type="match status" value="1"/>
</dbReference>
<dbReference type="GO" id="GO:0030286">
    <property type="term" value="C:dynein complex"/>
    <property type="evidence" value="ECO:0007669"/>
    <property type="project" value="InterPro"/>
</dbReference>
<dbReference type="InterPro" id="IPR026983">
    <property type="entry name" value="DHC"/>
</dbReference>
<evidence type="ECO:0000313" key="4">
    <source>
        <dbReference type="Proteomes" id="UP000676336"/>
    </source>
</evidence>
<proteinExistence type="inferred from homology"/>
<comment type="caution">
    <text evidence="3">The sequence shown here is derived from an EMBL/GenBank/DDBJ whole genome shotgun (WGS) entry which is preliminary data.</text>
</comment>
<reference evidence="3" key="1">
    <citation type="submission" date="2021-02" db="EMBL/GenBank/DDBJ databases">
        <authorList>
            <person name="Nowell W R."/>
        </authorList>
    </citation>
    <scope>NUCLEOTIDE SEQUENCE</scope>
</reference>
<feature type="non-terminal residue" evidence="3">
    <location>
        <position position="1"/>
    </location>
</feature>
<dbReference type="PANTHER" id="PTHR46961">
    <property type="entry name" value="DYNEIN HEAVY CHAIN 1, AXONEMAL-LIKE PROTEIN"/>
    <property type="match status" value="1"/>
</dbReference>
<dbReference type="GO" id="GO:0045505">
    <property type="term" value="F:dynein intermediate chain binding"/>
    <property type="evidence" value="ECO:0007669"/>
    <property type="project" value="InterPro"/>
</dbReference>
<organism evidence="3 4">
    <name type="scientific">Rotaria magnacalcarata</name>
    <dbReference type="NCBI Taxonomy" id="392030"/>
    <lineage>
        <taxon>Eukaryota</taxon>
        <taxon>Metazoa</taxon>
        <taxon>Spiralia</taxon>
        <taxon>Gnathifera</taxon>
        <taxon>Rotifera</taxon>
        <taxon>Eurotatoria</taxon>
        <taxon>Bdelloidea</taxon>
        <taxon>Philodinida</taxon>
        <taxon>Philodinidae</taxon>
        <taxon>Rotaria</taxon>
    </lineage>
</organism>
<dbReference type="InterPro" id="IPR027417">
    <property type="entry name" value="P-loop_NTPase"/>
</dbReference>
<dbReference type="Proteomes" id="UP000676336">
    <property type="component" value="Unassembled WGS sequence"/>
</dbReference>
<evidence type="ECO:0000259" key="2">
    <source>
        <dbReference type="Pfam" id="PF12780"/>
    </source>
</evidence>
<evidence type="ECO:0000313" key="3">
    <source>
        <dbReference type="EMBL" id="CAF5226198.1"/>
    </source>
</evidence>